<dbReference type="InterPro" id="IPR005064">
    <property type="entry name" value="BUG"/>
</dbReference>
<dbReference type="PANTHER" id="PTHR42928">
    <property type="entry name" value="TRICARBOXYLATE-BINDING PROTEIN"/>
    <property type="match status" value="1"/>
</dbReference>
<sequence length="324" mass="33834">MTHPTRRALLAAALAAPAVSRAAFAQGTPAIDQLRLFVPSGAGGGWDGLARVIEKVLRETSAIGSAMVENVPGAGGSIGLPRFVAMRGRRNTLMVAGLSLVSSAIVNRSPVTASRDTIPLARLQGEAHVLVVPEASPIRTLADFVQAFRADPRGTSIAGGSAGGTDHMTLGFIAKALGIPTAQVSYVAFNSGGPAASAIIGNQVKAGIANYAEWAGHIESGRMRALGLTADARAPGVPVPTFREGGLDVVFYNWRGVFAPTGIPEAHVNELGAMIAAMAEGAPWKREAESRGWQLIYQPRREFAAFLEQEVREVEGVLKDLGLV</sequence>
<evidence type="ECO:0000313" key="4">
    <source>
        <dbReference type="Proteomes" id="UP001196870"/>
    </source>
</evidence>
<keyword evidence="4" id="KW-1185">Reference proteome</keyword>
<proteinExistence type="inferred from homology"/>
<organism evidence="3 4">
    <name type="scientific">Plastoroseomonas hellenica</name>
    <dbReference type="NCBI Taxonomy" id="2687306"/>
    <lineage>
        <taxon>Bacteria</taxon>
        <taxon>Pseudomonadati</taxon>
        <taxon>Pseudomonadota</taxon>
        <taxon>Alphaproteobacteria</taxon>
        <taxon>Acetobacterales</taxon>
        <taxon>Acetobacteraceae</taxon>
        <taxon>Plastoroseomonas</taxon>
    </lineage>
</organism>
<comment type="caution">
    <text evidence="3">The sequence shown here is derived from an EMBL/GenBank/DDBJ whole genome shotgun (WGS) entry which is preliminary data.</text>
</comment>
<dbReference type="Gene3D" id="3.40.190.150">
    <property type="entry name" value="Bordetella uptake gene, domain 1"/>
    <property type="match status" value="1"/>
</dbReference>
<feature type="signal peptide" evidence="2">
    <location>
        <begin position="1"/>
        <end position="25"/>
    </location>
</feature>
<evidence type="ECO:0000256" key="1">
    <source>
        <dbReference type="ARBA" id="ARBA00006987"/>
    </source>
</evidence>
<accession>A0ABS5F837</accession>
<dbReference type="SUPFAM" id="SSF53850">
    <property type="entry name" value="Periplasmic binding protein-like II"/>
    <property type="match status" value="1"/>
</dbReference>
<gene>
    <name evidence="3" type="ORF">GXW71_30570</name>
</gene>
<protein>
    <submittedName>
        <fullName evidence="3">Tripartite tricarboxylate transporter substrate binding protein</fullName>
    </submittedName>
</protein>
<dbReference type="InterPro" id="IPR042100">
    <property type="entry name" value="Bug_dom1"/>
</dbReference>
<reference evidence="4" key="1">
    <citation type="journal article" date="2021" name="Syst. Appl. Microbiol.">
        <title>Roseomonas hellenica sp. nov., isolated from roots of wild-growing Alkanna tinctoria.</title>
        <authorList>
            <person name="Rat A."/>
            <person name="Naranjo H.D."/>
            <person name="Lebbe L."/>
            <person name="Cnockaert M."/>
            <person name="Krigas N."/>
            <person name="Grigoriadou K."/>
            <person name="Maloupa E."/>
            <person name="Willems A."/>
        </authorList>
    </citation>
    <scope>NUCLEOTIDE SEQUENCE [LARGE SCALE GENOMIC DNA]</scope>
    <source>
        <strain evidence="4">LMG 31523</strain>
    </source>
</reference>
<dbReference type="CDD" id="cd07012">
    <property type="entry name" value="PBP2_Bug_TTT"/>
    <property type="match status" value="1"/>
</dbReference>
<comment type="similarity">
    <text evidence="1">Belongs to the UPF0065 (bug) family.</text>
</comment>
<evidence type="ECO:0000313" key="3">
    <source>
        <dbReference type="EMBL" id="MBR0668733.1"/>
    </source>
</evidence>
<dbReference type="EMBL" id="JAAGBB010000067">
    <property type="protein sequence ID" value="MBR0668733.1"/>
    <property type="molecule type" value="Genomic_DNA"/>
</dbReference>
<name>A0ABS5F837_9PROT</name>
<dbReference type="PIRSF" id="PIRSF017082">
    <property type="entry name" value="YflP"/>
    <property type="match status" value="1"/>
</dbReference>
<dbReference type="RefSeq" id="WP_211856669.1">
    <property type="nucleotide sequence ID" value="NZ_JAAGBB010000067.1"/>
</dbReference>
<dbReference type="Proteomes" id="UP001196870">
    <property type="component" value="Unassembled WGS sequence"/>
</dbReference>
<evidence type="ECO:0000256" key="2">
    <source>
        <dbReference type="SAM" id="SignalP"/>
    </source>
</evidence>
<dbReference type="Gene3D" id="3.40.190.10">
    <property type="entry name" value="Periplasmic binding protein-like II"/>
    <property type="match status" value="1"/>
</dbReference>
<keyword evidence="2" id="KW-0732">Signal</keyword>
<dbReference type="Pfam" id="PF03401">
    <property type="entry name" value="TctC"/>
    <property type="match status" value="1"/>
</dbReference>
<dbReference type="PANTHER" id="PTHR42928:SF3">
    <property type="entry name" value="UPF0065 PROTEIN YFLP"/>
    <property type="match status" value="1"/>
</dbReference>
<feature type="chain" id="PRO_5046032123" evidence="2">
    <location>
        <begin position="26"/>
        <end position="324"/>
    </location>
</feature>